<dbReference type="NCBIfam" id="TIGR00797">
    <property type="entry name" value="matE"/>
    <property type="match status" value="1"/>
</dbReference>
<feature type="transmembrane region" description="Helical" evidence="7">
    <location>
        <begin position="168"/>
        <end position="187"/>
    </location>
</feature>
<evidence type="ECO:0000256" key="3">
    <source>
        <dbReference type="ARBA" id="ARBA00022475"/>
    </source>
</evidence>
<dbReference type="GO" id="GO:0015297">
    <property type="term" value="F:antiporter activity"/>
    <property type="evidence" value="ECO:0007669"/>
    <property type="project" value="InterPro"/>
</dbReference>
<dbReference type="Pfam" id="PF01554">
    <property type="entry name" value="MatE"/>
    <property type="match status" value="2"/>
</dbReference>
<gene>
    <name evidence="8" type="ORF">GCM10007895_10630</name>
</gene>
<keyword evidence="6 7" id="KW-0472">Membrane</keyword>
<evidence type="ECO:0000313" key="9">
    <source>
        <dbReference type="Proteomes" id="UP001161422"/>
    </source>
</evidence>
<dbReference type="InterPro" id="IPR052031">
    <property type="entry name" value="Membrane_Transporter-Flippase"/>
</dbReference>
<dbReference type="InterPro" id="IPR048279">
    <property type="entry name" value="MdtK-like"/>
</dbReference>
<dbReference type="PANTHER" id="PTHR43549:SF3">
    <property type="entry name" value="MULTIDRUG RESISTANCE PROTEIN YPNP-RELATED"/>
    <property type="match status" value="1"/>
</dbReference>
<dbReference type="Proteomes" id="UP001161422">
    <property type="component" value="Unassembled WGS sequence"/>
</dbReference>
<comment type="subcellular location">
    <subcellularLocation>
        <location evidence="1">Cell inner membrane</location>
        <topology evidence="1">Multi-pass membrane protein</topology>
    </subcellularLocation>
</comment>
<dbReference type="GO" id="GO:0042910">
    <property type="term" value="F:xenobiotic transmembrane transporter activity"/>
    <property type="evidence" value="ECO:0007669"/>
    <property type="project" value="InterPro"/>
</dbReference>
<keyword evidence="9" id="KW-1185">Reference proteome</keyword>
<keyword evidence="3" id="KW-1003">Cell membrane</keyword>
<protein>
    <submittedName>
        <fullName evidence="8">MATE family efflux transporter</fullName>
    </submittedName>
</protein>
<feature type="transmembrane region" description="Helical" evidence="7">
    <location>
        <begin position="51"/>
        <end position="75"/>
    </location>
</feature>
<dbReference type="InterPro" id="IPR002528">
    <property type="entry name" value="MATE_fam"/>
</dbReference>
<keyword evidence="2" id="KW-0813">Transport</keyword>
<evidence type="ECO:0000256" key="2">
    <source>
        <dbReference type="ARBA" id="ARBA00022448"/>
    </source>
</evidence>
<dbReference type="PIRSF" id="PIRSF006603">
    <property type="entry name" value="DinF"/>
    <property type="match status" value="1"/>
</dbReference>
<keyword evidence="4 7" id="KW-0812">Transmembrane</keyword>
<organism evidence="8 9">
    <name type="scientific">Paraferrimonas sedimenticola</name>
    <dbReference type="NCBI Taxonomy" id="375674"/>
    <lineage>
        <taxon>Bacteria</taxon>
        <taxon>Pseudomonadati</taxon>
        <taxon>Pseudomonadota</taxon>
        <taxon>Gammaproteobacteria</taxon>
        <taxon>Alteromonadales</taxon>
        <taxon>Ferrimonadaceae</taxon>
        <taxon>Paraferrimonas</taxon>
    </lineage>
</organism>
<dbReference type="RefSeq" id="WP_095506329.1">
    <property type="nucleotide sequence ID" value="NZ_BSNC01000003.1"/>
</dbReference>
<evidence type="ECO:0000256" key="7">
    <source>
        <dbReference type="SAM" id="Phobius"/>
    </source>
</evidence>
<feature type="transmembrane region" description="Helical" evidence="7">
    <location>
        <begin position="390"/>
        <end position="409"/>
    </location>
</feature>
<feature type="transmembrane region" description="Helical" evidence="7">
    <location>
        <begin position="318"/>
        <end position="339"/>
    </location>
</feature>
<reference evidence="8" key="1">
    <citation type="journal article" date="2014" name="Int. J. Syst. Evol. Microbiol.">
        <title>Complete genome sequence of Corynebacterium casei LMG S-19264T (=DSM 44701T), isolated from a smear-ripened cheese.</title>
        <authorList>
            <consortium name="US DOE Joint Genome Institute (JGI-PGF)"/>
            <person name="Walter F."/>
            <person name="Albersmeier A."/>
            <person name="Kalinowski J."/>
            <person name="Ruckert C."/>
        </authorList>
    </citation>
    <scope>NUCLEOTIDE SEQUENCE</scope>
    <source>
        <strain evidence="8">NBRC 101628</strain>
    </source>
</reference>
<dbReference type="GO" id="GO:0005886">
    <property type="term" value="C:plasma membrane"/>
    <property type="evidence" value="ECO:0007669"/>
    <property type="project" value="UniProtKB-SubCell"/>
</dbReference>
<feature type="transmembrane region" description="Helical" evidence="7">
    <location>
        <begin position="96"/>
        <end position="116"/>
    </location>
</feature>
<accession>A0AA37W123</accession>
<feature type="transmembrane region" description="Helical" evidence="7">
    <location>
        <begin position="241"/>
        <end position="266"/>
    </location>
</feature>
<feature type="transmembrane region" description="Helical" evidence="7">
    <location>
        <begin position="21"/>
        <end position="45"/>
    </location>
</feature>
<comment type="caution">
    <text evidence="8">The sequence shown here is derived from an EMBL/GenBank/DDBJ whole genome shotgun (WGS) entry which is preliminary data.</text>
</comment>
<feature type="transmembrane region" description="Helical" evidence="7">
    <location>
        <begin position="359"/>
        <end position="378"/>
    </location>
</feature>
<feature type="transmembrane region" description="Helical" evidence="7">
    <location>
        <begin position="193"/>
        <end position="215"/>
    </location>
</feature>
<keyword evidence="5 7" id="KW-1133">Transmembrane helix</keyword>
<evidence type="ECO:0000313" key="8">
    <source>
        <dbReference type="EMBL" id="GLP95757.1"/>
    </source>
</evidence>
<reference evidence="8" key="2">
    <citation type="submission" date="2023-01" db="EMBL/GenBank/DDBJ databases">
        <title>Draft genome sequence of Paraferrimonas sedimenticola strain NBRC 101628.</title>
        <authorList>
            <person name="Sun Q."/>
            <person name="Mori K."/>
        </authorList>
    </citation>
    <scope>NUCLEOTIDE SEQUENCE</scope>
    <source>
        <strain evidence="8">NBRC 101628</strain>
    </source>
</reference>
<evidence type="ECO:0000256" key="5">
    <source>
        <dbReference type="ARBA" id="ARBA00022989"/>
    </source>
</evidence>
<evidence type="ECO:0000256" key="1">
    <source>
        <dbReference type="ARBA" id="ARBA00004429"/>
    </source>
</evidence>
<feature type="transmembrane region" description="Helical" evidence="7">
    <location>
        <begin position="286"/>
        <end position="306"/>
    </location>
</feature>
<feature type="transmembrane region" description="Helical" evidence="7">
    <location>
        <begin position="136"/>
        <end position="156"/>
    </location>
</feature>
<evidence type="ECO:0000256" key="4">
    <source>
        <dbReference type="ARBA" id="ARBA00022692"/>
    </source>
</evidence>
<dbReference type="PANTHER" id="PTHR43549">
    <property type="entry name" value="MULTIDRUG RESISTANCE PROTEIN YPNP-RELATED"/>
    <property type="match status" value="1"/>
</dbReference>
<name>A0AA37W123_9GAMM</name>
<sequence length="441" mass="47124">MLQTRALTQAPIIKTLTLTSLPNIVGLLALIGSALIDTLFVSWISTQALTAVSYTFVLVLFVGAIAKGLGTALSAHYGRAIGKQNTTQARRLFDNAILMTWLISSLVAVAGLWSIAPLFGFLGASSDVLPLIRDYMMYWYLGVPLLMLIMVGNKGLRCLGDAKTPAKVMLAAAAINTILDPILIFGLGPAPELGIAGASIATTISWAAALAWSAIHWRKDAQWLEPCNNSWRKLCLDWRRFIAIAQPSSLTALLQPAVNTGIIAVLARLDESAVAAFGVAVRIESFLLIGVNGLATALAPFIAANLGAGQKLRAHSALMQSLFGCLAIQALVVLPVVLFATPIARVFSDDPQVVHWLSFYLKLVPLAYGFLGVVILFAQALNAYRKPLQALTLNLSRTLLIMIPLMIIGQSMYGVAGLLLALPLANALAGGVSLFLAWRMR</sequence>
<proteinExistence type="predicted"/>
<feature type="transmembrane region" description="Helical" evidence="7">
    <location>
        <begin position="415"/>
        <end position="438"/>
    </location>
</feature>
<dbReference type="EMBL" id="BSNC01000003">
    <property type="protein sequence ID" value="GLP95757.1"/>
    <property type="molecule type" value="Genomic_DNA"/>
</dbReference>
<dbReference type="AlphaFoldDB" id="A0AA37W123"/>
<evidence type="ECO:0000256" key="6">
    <source>
        <dbReference type="ARBA" id="ARBA00023136"/>
    </source>
</evidence>